<evidence type="ECO:0000313" key="2">
    <source>
        <dbReference type="EMBL" id="ODR99819.1"/>
    </source>
</evidence>
<dbReference type="AlphaFoldDB" id="A0A1E3W249"/>
<feature type="domain" description="Sulphur oxidation protein SoxZ" evidence="1">
    <location>
        <begin position="18"/>
        <end position="106"/>
    </location>
</feature>
<proteinExistence type="predicted"/>
<dbReference type="RefSeq" id="WP_069436664.1">
    <property type="nucleotide sequence ID" value="NZ_LPWG01000010.1"/>
</dbReference>
<gene>
    <name evidence="2" type="ORF">AUC68_01360</name>
</gene>
<protein>
    <recommendedName>
        <fullName evidence="1">Sulphur oxidation protein SoxZ domain-containing protein</fullName>
    </recommendedName>
</protein>
<dbReference type="Proteomes" id="UP000094501">
    <property type="component" value="Unassembled WGS sequence"/>
</dbReference>
<dbReference type="InterPro" id="IPR014756">
    <property type="entry name" value="Ig_E-set"/>
</dbReference>
<accession>A0A1E3W249</accession>
<dbReference type="Gene3D" id="2.60.40.10">
    <property type="entry name" value="Immunoglobulins"/>
    <property type="match status" value="1"/>
</dbReference>
<dbReference type="InterPro" id="IPR013783">
    <property type="entry name" value="Ig-like_fold"/>
</dbReference>
<reference evidence="2 3" key="1">
    <citation type="journal article" date="2016" name="Environ. Microbiol.">
        <title>New Methyloceanibacter diversity from North Sea sediments includes methanotroph containing solely the soluble methane monooxygenase.</title>
        <authorList>
            <person name="Vekeman B."/>
            <person name="Kerckhof F.M."/>
            <person name="Cremers G."/>
            <person name="de Vos P."/>
            <person name="Vandamme P."/>
            <person name="Boon N."/>
            <person name="Op den Camp H.J."/>
            <person name="Heylen K."/>
        </authorList>
    </citation>
    <scope>NUCLEOTIDE SEQUENCE [LARGE SCALE GENOMIC DNA]</scope>
    <source>
        <strain evidence="2 3">R-67174</strain>
    </source>
</reference>
<comment type="caution">
    <text evidence="2">The sequence shown here is derived from an EMBL/GenBank/DDBJ whole genome shotgun (WGS) entry which is preliminary data.</text>
</comment>
<organism evidence="2 3">
    <name type="scientific">Methyloceanibacter methanicus</name>
    <dbReference type="NCBI Taxonomy" id="1774968"/>
    <lineage>
        <taxon>Bacteria</taxon>
        <taxon>Pseudomonadati</taxon>
        <taxon>Pseudomonadota</taxon>
        <taxon>Alphaproteobacteria</taxon>
        <taxon>Hyphomicrobiales</taxon>
        <taxon>Hyphomicrobiaceae</taxon>
        <taxon>Methyloceanibacter</taxon>
    </lineage>
</organism>
<evidence type="ECO:0000313" key="3">
    <source>
        <dbReference type="Proteomes" id="UP000094501"/>
    </source>
</evidence>
<dbReference type="Pfam" id="PF08770">
    <property type="entry name" value="SoxZ"/>
    <property type="match status" value="1"/>
</dbReference>
<dbReference type="EMBL" id="LPWG01000010">
    <property type="protein sequence ID" value="ODR99819.1"/>
    <property type="molecule type" value="Genomic_DNA"/>
</dbReference>
<keyword evidence="3" id="KW-1185">Reference proteome</keyword>
<evidence type="ECO:0000259" key="1">
    <source>
        <dbReference type="Pfam" id="PF08770"/>
    </source>
</evidence>
<dbReference type="InterPro" id="IPR014880">
    <property type="entry name" value="SoxZ_dom"/>
</dbReference>
<dbReference type="SUPFAM" id="SSF81296">
    <property type="entry name" value="E set domains"/>
    <property type="match status" value="1"/>
</dbReference>
<sequence length="113" mass="12411">MTGLGKTIVRTFEPALSSNPIWSAQVMIKHPNHNGMQLDINTAKFIPARYIKEVTVKRDGELVFTLDGTFSISTNPNLRFTFAKGENNVLDVTAVDTDGEAFHGTTTRRQGGS</sequence>
<dbReference type="OrthoDB" id="8538315at2"/>
<name>A0A1E3W249_9HYPH</name>
<dbReference type="STRING" id="1774968.AUC68_01360"/>